<protein>
    <submittedName>
        <fullName evidence="2">NXPE family member 3-like</fullName>
    </submittedName>
</protein>
<dbReference type="Pfam" id="PF24536">
    <property type="entry name" value="NXPE4_C"/>
    <property type="match status" value="1"/>
</dbReference>
<reference evidence="2" key="2">
    <citation type="submission" date="2025-09" db="UniProtKB">
        <authorList>
            <consortium name="Ensembl"/>
        </authorList>
    </citation>
    <scope>IDENTIFICATION</scope>
</reference>
<dbReference type="InParanoid" id="A0A3Q3FJ95"/>
<name>A0A3Q3FJ95_9LABR</name>
<dbReference type="InterPro" id="IPR057106">
    <property type="entry name" value="NXPE4_C"/>
</dbReference>
<dbReference type="GeneTree" id="ENSGT00950000182866"/>
<proteinExistence type="predicted"/>
<dbReference type="Ensembl" id="ENSLBET00000020208.1">
    <property type="protein sequence ID" value="ENSLBEP00000019173.1"/>
    <property type="gene ID" value="ENSLBEG00000014737.1"/>
</dbReference>
<accession>A0A3Q3FJ95</accession>
<dbReference type="InterPro" id="IPR026845">
    <property type="entry name" value="NXPH/NXPE"/>
</dbReference>
<evidence type="ECO:0000313" key="2">
    <source>
        <dbReference type="Ensembl" id="ENSLBEP00000019173.1"/>
    </source>
</evidence>
<organism evidence="2 3">
    <name type="scientific">Labrus bergylta</name>
    <name type="common">ballan wrasse</name>
    <dbReference type="NCBI Taxonomy" id="56723"/>
    <lineage>
        <taxon>Eukaryota</taxon>
        <taxon>Metazoa</taxon>
        <taxon>Chordata</taxon>
        <taxon>Craniata</taxon>
        <taxon>Vertebrata</taxon>
        <taxon>Euteleostomi</taxon>
        <taxon>Actinopterygii</taxon>
        <taxon>Neopterygii</taxon>
        <taxon>Teleostei</taxon>
        <taxon>Neoteleostei</taxon>
        <taxon>Acanthomorphata</taxon>
        <taxon>Eupercaria</taxon>
        <taxon>Labriformes</taxon>
        <taxon>Labridae</taxon>
        <taxon>Labrus</taxon>
    </lineage>
</organism>
<dbReference type="Pfam" id="PF06312">
    <property type="entry name" value="Neurexophilin"/>
    <property type="match status" value="1"/>
</dbReference>
<dbReference type="PANTHER" id="PTHR16165:SF9">
    <property type="entry name" value="NXPE FAMILY MEMBER 3"/>
    <property type="match status" value="1"/>
</dbReference>
<evidence type="ECO:0000259" key="1">
    <source>
        <dbReference type="Pfam" id="PF24536"/>
    </source>
</evidence>
<feature type="domain" description="NXPE C-terminal" evidence="1">
    <location>
        <begin position="340"/>
        <end position="565"/>
    </location>
</feature>
<evidence type="ECO:0000313" key="3">
    <source>
        <dbReference type="Proteomes" id="UP000261660"/>
    </source>
</evidence>
<dbReference type="PANTHER" id="PTHR16165">
    <property type="entry name" value="NXPE FAMILY MEMBER"/>
    <property type="match status" value="1"/>
</dbReference>
<dbReference type="OrthoDB" id="5950832at2759"/>
<keyword evidence="3" id="KW-1185">Reference proteome</keyword>
<dbReference type="Proteomes" id="UP000261660">
    <property type="component" value="Unplaced"/>
</dbReference>
<reference evidence="2" key="1">
    <citation type="submission" date="2025-08" db="UniProtKB">
        <authorList>
            <consortium name="Ensembl"/>
        </authorList>
    </citation>
    <scope>IDENTIFICATION</scope>
</reference>
<sequence>MWLKGFISNLVNMKLVKTCIILLLLTVLFLTLRNMALLQIKFEENSIIFLKKVTSAPSTGPVLAPYMPDNFCTFKPLSSADAKEERLILDSIAWPETPPLPVPFSLNQTSHAAHSTFIILPGGVGDERHVGDQLEVMIKMYDFQGNPKKSGGDAIVARLHNRALEAGVAGRVVDHLNGSYSAVFPLLWEGSAQVEVTLVHSSEAVTVLRRLNRDHPDRVRFTSVFRSGSISESTICNVCLRQTNQPQCNYTDLHTGDPWFCYKPKKLSCDTRMNHMKTGYNNVLKTEELKLFQRNVNLKVFIPASGPASVTVLPRRKGRPAVNQDSGKSGLSGYYYQGVWRSLGGFNVHQFNNDSAISQCLKGKVVHMYGDSTIRQWFEYLNASLPEAKAVNLNSPMQAGPYMIWENANKIMVTYRIHGLPLRISIIPTSKECYVSKELDTLVGGTNTVVVLGIWAHFSTFPIELYIRRLQSIRRAVVRLLNRAPGTLVVIRTGTLQAMHVGNVISNGDWFSFQVDKVLRAMFKGLNVQLVDAWDMVLAHHLPHNIHPKRPIIKNMVDVLLSYICPQKKR</sequence>
<dbReference type="AlphaFoldDB" id="A0A3Q3FJ95"/>